<organism evidence="2">
    <name type="scientific">Octopus bimaculoides</name>
    <name type="common">California two-spotted octopus</name>
    <dbReference type="NCBI Taxonomy" id="37653"/>
    <lineage>
        <taxon>Eukaryota</taxon>
        <taxon>Metazoa</taxon>
        <taxon>Spiralia</taxon>
        <taxon>Lophotrochozoa</taxon>
        <taxon>Mollusca</taxon>
        <taxon>Cephalopoda</taxon>
        <taxon>Coleoidea</taxon>
        <taxon>Octopodiformes</taxon>
        <taxon>Octopoda</taxon>
        <taxon>Incirrata</taxon>
        <taxon>Octopodidae</taxon>
        <taxon>Octopus</taxon>
    </lineage>
</organism>
<reference evidence="2" key="1">
    <citation type="submission" date="2015-07" db="EMBL/GenBank/DDBJ databases">
        <title>MeaNS - Measles Nucleotide Surveillance Program.</title>
        <authorList>
            <person name="Tran T."/>
            <person name="Druce J."/>
        </authorList>
    </citation>
    <scope>NUCLEOTIDE SEQUENCE</scope>
    <source>
        <strain evidence="2">UCB-OBI-ISO-001</strain>
        <tissue evidence="2">Gonad</tissue>
    </source>
</reference>
<dbReference type="AlphaFoldDB" id="A0A0L8IED5"/>
<evidence type="ECO:0000313" key="2">
    <source>
        <dbReference type="EMBL" id="KOF99848.1"/>
    </source>
</evidence>
<accession>A0A0L8IED5</accession>
<protein>
    <submittedName>
        <fullName evidence="2">Uncharacterized protein</fullName>
    </submittedName>
</protein>
<gene>
    <name evidence="2" type="ORF">OCBIM_22010689mg</name>
</gene>
<name>A0A0L8IED5_OCTBM</name>
<feature type="region of interest" description="Disordered" evidence="1">
    <location>
        <begin position="21"/>
        <end position="54"/>
    </location>
</feature>
<sequence length="80" mass="9643">MRNCNIKMEGKRIINAEENGEKKCRKENKAKQGEKGEIDNEGMRKERCKGKDETDRRWKIEKYGEKQITDKERRKKTDIR</sequence>
<dbReference type="EMBL" id="KQ415880">
    <property type="protein sequence ID" value="KOF99848.1"/>
    <property type="molecule type" value="Genomic_DNA"/>
</dbReference>
<evidence type="ECO:0000256" key="1">
    <source>
        <dbReference type="SAM" id="MobiDB-lite"/>
    </source>
</evidence>
<proteinExistence type="predicted"/>